<dbReference type="PATRIC" id="fig|662479.7.peg.1215"/>
<name>M0IGA8_9EURY</name>
<keyword evidence="2" id="KW-1185">Reference proteome</keyword>
<evidence type="ECO:0000313" key="2">
    <source>
        <dbReference type="Proteomes" id="UP000011550"/>
    </source>
</evidence>
<reference evidence="1 2" key="1">
    <citation type="journal article" date="2014" name="PLoS Genet.">
        <title>Phylogenetically driven sequencing of extremely halophilic archaea reveals strategies for static and dynamic osmo-response.</title>
        <authorList>
            <person name="Becker E.A."/>
            <person name="Seitzer P.M."/>
            <person name="Tritt A."/>
            <person name="Larsen D."/>
            <person name="Krusor M."/>
            <person name="Yao A.I."/>
            <person name="Wu D."/>
            <person name="Madern D."/>
            <person name="Eisen J.A."/>
            <person name="Darling A.E."/>
            <person name="Facciotti M.T."/>
        </authorList>
    </citation>
    <scope>NUCLEOTIDE SEQUENCE [LARGE SCALE GENOMIC DNA]</scope>
    <source>
        <strain evidence="1 2">ATCC BAA-1512</strain>
    </source>
</reference>
<dbReference type="RefSeq" id="WP_008319240.1">
    <property type="nucleotide sequence ID" value="NZ_AOLN01000010.1"/>
</dbReference>
<dbReference type="STRING" id="662479.C440_06007"/>
<sequence length="41" mass="4490">MVHDCWAVNSDSRGEELTAFLQNITLFGAAIAFFKQAGKDS</sequence>
<dbReference type="AlphaFoldDB" id="M0IGA8"/>
<accession>M0IGA8</accession>
<organism evidence="1 2">
    <name type="scientific">Haloferax mucosum ATCC BAA-1512</name>
    <dbReference type="NCBI Taxonomy" id="662479"/>
    <lineage>
        <taxon>Archaea</taxon>
        <taxon>Methanobacteriati</taxon>
        <taxon>Methanobacteriota</taxon>
        <taxon>Stenosarchaea group</taxon>
        <taxon>Halobacteria</taxon>
        <taxon>Halobacteriales</taxon>
        <taxon>Haloferacaceae</taxon>
        <taxon>Haloferax</taxon>
    </lineage>
</organism>
<evidence type="ECO:0000313" key="1">
    <source>
        <dbReference type="EMBL" id="ELZ95820.1"/>
    </source>
</evidence>
<protein>
    <submittedName>
        <fullName evidence="1">Terminal quinol oxidase subunit</fullName>
    </submittedName>
</protein>
<dbReference type="OrthoDB" id="333702at2157"/>
<dbReference type="Proteomes" id="UP000011550">
    <property type="component" value="Unassembled WGS sequence"/>
</dbReference>
<comment type="caution">
    <text evidence="1">The sequence shown here is derived from an EMBL/GenBank/DDBJ whole genome shotgun (WGS) entry which is preliminary data.</text>
</comment>
<proteinExistence type="predicted"/>
<dbReference type="EMBL" id="AOLN01000010">
    <property type="protein sequence ID" value="ELZ95820.1"/>
    <property type="molecule type" value="Genomic_DNA"/>
</dbReference>
<gene>
    <name evidence="1" type="ORF">C440_06007</name>
</gene>